<gene>
    <name evidence="9" type="ORF">SAMN04489765_0533</name>
</gene>
<dbReference type="GO" id="GO:0016758">
    <property type="term" value="F:hexosyltransferase activity"/>
    <property type="evidence" value="ECO:0007669"/>
    <property type="project" value="InterPro"/>
</dbReference>
<evidence type="ECO:0000256" key="7">
    <source>
        <dbReference type="ARBA" id="ARBA00024033"/>
    </source>
</evidence>
<name>A0A1H1B4B4_9ACTN</name>
<dbReference type="RefSeq" id="WP_139184144.1">
    <property type="nucleotide sequence ID" value="NZ_FNLF01000002.1"/>
</dbReference>
<dbReference type="Pfam" id="PF09594">
    <property type="entry name" value="GT87"/>
    <property type="match status" value="1"/>
</dbReference>
<evidence type="ECO:0000256" key="6">
    <source>
        <dbReference type="ARBA" id="ARBA00023136"/>
    </source>
</evidence>
<keyword evidence="4 8" id="KW-0812">Transmembrane</keyword>
<feature type="transmembrane region" description="Helical" evidence="8">
    <location>
        <begin position="208"/>
        <end position="226"/>
    </location>
</feature>
<feature type="transmembrane region" description="Helical" evidence="8">
    <location>
        <begin position="395"/>
        <end position="416"/>
    </location>
</feature>
<evidence type="ECO:0000256" key="2">
    <source>
        <dbReference type="ARBA" id="ARBA00022475"/>
    </source>
</evidence>
<comment type="subcellular location">
    <subcellularLocation>
        <location evidence="1">Cell membrane</location>
        <topology evidence="1">Multi-pass membrane protein</topology>
    </subcellularLocation>
</comment>
<comment type="similarity">
    <text evidence="7">Belongs to the glycosyltransferase 87 family.</text>
</comment>
<evidence type="ECO:0000256" key="5">
    <source>
        <dbReference type="ARBA" id="ARBA00022989"/>
    </source>
</evidence>
<sequence length="441" mass="48456">MADENSRRFPRQWWVLALFAVAAAVAVWQQFVRIPFSTPMYGLFHNQIDAEVYRKGGEIVAHGGEGLYDGPLLNDILPFTYTPFAGVLFVPLSWMSTEVLRWVWTIAVMLALLACILIALRLVGFVRDWRVWFAAICLTLVATVLEPVRTTIWFGQINVFLMLLLLWDLGRPAGARFKGFSIGIAAGIKLTPLFFLAYLVVTRQWREARTAIATLAGTVVVGFLVIPQQSWQYWSGTFLDANRVGEPNQVGNQSINGLIAYLTHAEEPSTAVWLAVAVPAALAGLGIAAWAYRRDEVLLAVTVVGLTACAVSPFSWGHHWVWIVPLLVLLIGRALLTADPGRRVLALVAAAALVAATFIWVTYFPHLQPTGVDDVHDTYAIGIFLRPMDNPVLKALAGGVYVWIFVATLIGSAWYLRHTEDRPALADEAVPAGPGRSGRAA</sequence>
<keyword evidence="10" id="KW-1185">Reference proteome</keyword>
<feature type="transmembrane region" description="Helical" evidence="8">
    <location>
        <begin position="182"/>
        <end position="201"/>
    </location>
</feature>
<dbReference type="Proteomes" id="UP000183053">
    <property type="component" value="Unassembled WGS sequence"/>
</dbReference>
<evidence type="ECO:0000256" key="4">
    <source>
        <dbReference type="ARBA" id="ARBA00022692"/>
    </source>
</evidence>
<dbReference type="STRING" id="47312.SAMN04489765_0533"/>
<feature type="transmembrane region" description="Helical" evidence="8">
    <location>
        <begin position="12"/>
        <end position="31"/>
    </location>
</feature>
<keyword evidence="5 8" id="KW-1133">Transmembrane helix</keyword>
<dbReference type="OrthoDB" id="9774600at2"/>
<dbReference type="InterPro" id="IPR018584">
    <property type="entry name" value="GT87"/>
</dbReference>
<keyword evidence="6 8" id="KW-0472">Membrane</keyword>
<feature type="transmembrane region" description="Helical" evidence="8">
    <location>
        <begin position="102"/>
        <end position="123"/>
    </location>
</feature>
<feature type="transmembrane region" description="Helical" evidence="8">
    <location>
        <begin position="129"/>
        <end position="145"/>
    </location>
</feature>
<evidence type="ECO:0000256" key="1">
    <source>
        <dbReference type="ARBA" id="ARBA00004651"/>
    </source>
</evidence>
<organism evidence="9 10">
    <name type="scientific">Tsukamurella pulmonis</name>
    <dbReference type="NCBI Taxonomy" id="47312"/>
    <lineage>
        <taxon>Bacteria</taxon>
        <taxon>Bacillati</taxon>
        <taxon>Actinomycetota</taxon>
        <taxon>Actinomycetes</taxon>
        <taxon>Mycobacteriales</taxon>
        <taxon>Tsukamurellaceae</taxon>
        <taxon>Tsukamurella</taxon>
    </lineage>
</organism>
<accession>A0A1H1B4B4</accession>
<feature type="transmembrane region" description="Helical" evidence="8">
    <location>
        <begin position="271"/>
        <end position="290"/>
    </location>
</feature>
<evidence type="ECO:0000256" key="8">
    <source>
        <dbReference type="SAM" id="Phobius"/>
    </source>
</evidence>
<dbReference type="EMBL" id="FNLF01000002">
    <property type="protein sequence ID" value="SDQ46769.1"/>
    <property type="molecule type" value="Genomic_DNA"/>
</dbReference>
<proteinExistence type="inferred from homology"/>
<feature type="transmembrane region" description="Helical" evidence="8">
    <location>
        <begin position="344"/>
        <end position="363"/>
    </location>
</feature>
<keyword evidence="3 9" id="KW-0808">Transferase</keyword>
<reference evidence="10" key="1">
    <citation type="submission" date="2016-10" db="EMBL/GenBank/DDBJ databases">
        <authorList>
            <person name="Varghese N."/>
            <person name="Submissions S."/>
        </authorList>
    </citation>
    <scope>NUCLEOTIDE SEQUENCE [LARGE SCALE GENOMIC DNA]</scope>
    <source>
        <strain evidence="10">DSM 44142</strain>
    </source>
</reference>
<keyword evidence="2" id="KW-1003">Cell membrane</keyword>
<feature type="transmembrane region" description="Helical" evidence="8">
    <location>
        <begin position="297"/>
        <end position="314"/>
    </location>
</feature>
<evidence type="ECO:0000313" key="9">
    <source>
        <dbReference type="EMBL" id="SDQ46769.1"/>
    </source>
</evidence>
<evidence type="ECO:0000256" key="3">
    <source>
        <dbReference type="ARBA" id="ARBA00022679"/>
    </source>
</evidence>
<dbReference type="AlphaFoldDB" id="A0A1H1B4B4"/>
<evidence type="ECO:0000313" key="10">
    <source>
        <dbReference type="Proteomes" id="UP000183053"/>
    </source>
</evidence>
<dbReference type="GO" id="GO:0005886">
    <property type="term" value="C:plasma membrane"/>
    <property type="evidence" value="ECO:0007669"/>
    <property type="project" value="UniProtKB-SubCell"/>
</dbReference>
<keyword evidence="9" id="KW-0328">Glycosyltransferase</keyword>
<feature type="transmembrane region" description="Helical" evidence="8">
    <location>
        <begin position="320"/>
        <end position="337"/>
    </location>
</feature>
<protein>
    <submittedName>
        <fullName evidence="9">Alpha-1,2-mannosyltransferase</fullName>
    </submittedName>
</protein>